<protein>
    <submittedName>
        <fullName evidence="2">Uncharacterized protein</fullName>
    </submittedName>
</protein>
<feature type="compositionally biased region" description="Basic and acidic residues" evidence="1">
    <location>
        <begin position="25"/>
        <end position="36"/>
    </location>
</feature>
<feature type="region of interest" description="Disordered" evidence="1">
    <location>
        <begin position="1"/>
        <end position="75"/>
    </location>
</feature>
<evidence type="ECO:0000313" key="2">
    <source>
        <dbReference type="EMBL" id="ONH67223.1"/>
    </source>
</evidence>
<gene>
    <name evidence="2" type="ORF">BON22_2899</name>
</gene>
<comment type="caution">
    <text evidence="2">The sequence shown here is derived from an EMBL/GenBank/DDBJ whole genome shotgun (WGS) entry which is preliminary data.</text>
</comment>
<reference evidence="3" key="1">
    <citation type="journal article" date="2017" name="Genome Announc.">
        <title>Genome sequences of Cyberlindnera fabianii 65, Pichia kudriavzevii 129, and Saccharomyces cerevisiae 131 isolated from fermented masau fruits in Zimbabwe.</title>
        <authorList>
            <person name="van Rijswijck I.M.H."/>
            <person name="Derks M.F.L."/>
            <person name="Abee T."/>
            <person name="de Ridder D."/>
            <person name="Smid E.J."/>
        </authorList>
    </citation>
    <scope>NUCLEOTIDE SEQUENCE [LARGE SCALE GENOMIC DNA]</scope>
    <source>
        <strain evidence="3">65</strain>
    </source>
</reference>
<sequence>MASTTATQRREPLRQPSQSSTDQSKQGRGEEQDLGPKDTTASLYTQDSIPTTHNEEDDLMSNSARIRTTRSKSRDNIPLNELTILEDRVYEPGVSAKATTTPVRKTKTVQDFEDKSWKNLWGISQFGSELLENKGSVARDHVSNKSIVLFANCVLSY</sequence>
<feature type="compositionally biased region" description="Polar residues" evidence="1">
    <location>
        <begin position="39"/>
        <end position="52"/>
    </location>
</feature>
<dbReference type="EMBL" id="MPUK01000005">
    <property type="protein sequence ID" value="ONH67223.1"/>
    <property type="molecule type" value="Genomic_DNA"/>
</dbReference>
<dbReference type="VEuPathDB" id="FungiDB:BON22_2899"/>
<evidence type="ECO:0000313" key="3">
    <source>
        <dbReference type="Proteomes" id="UP000189513"/>
    </source>
</evidence>
<proteinExistence type="predicted"/>
<accession>A0A1V2L5R8</accession>
<dbReference type="AlphaFoldDB" id="A0A1V2L5R8"/>
<organism evidence="2 3">
    <name type="scientific">Cyberlindnera fabianii</name>
    <name type="common">Yeast</name>
    <name type="synonym">Hansenula fabianii</name>
    <dbReference type="NCBI Taxonomy" id="36022"/>
    <lineage>
        <taxon>Eukaryota</taxon>
        <taxon>Fungi</taxon>
        <taxon>Dikarya</taxon>
        <taxon>Ascomycota</taxon>
        <taxon>Saccharomycotina</taxon>
        <taxon>Saccharomycetes</taxon>
        <taxon>Phaffomycetales</taxon>
        <taxon>Phaffomycetaceae</taxon>
        <taxon>Cyberlindnera</taxon>
    </lineage>
</organism>
<evidence type="ECO:0000256" key="1">
    <source>
        <dbReference type="SAM" id="MobiDB-lite"/>
    </source>
</evidence>
<feature type="compositionally biased region" description="Polar residues" evidence="1">
    <location>
        <begin position="15"/>
        <end position="24"/>
    </location>
</feature>
<name>A0A1V2L5R8_CYBFA</name>
<dbReference type="Proteomes" id="UP000189513">
    <property type="component" value="Unassembled WGS sequence"/>
</dbReference>
<keyword evidence="3" id="KW-1185">Reference proteome</keyword>